<name>A0A9P9J9S9_9HYPO</name>
<sequence length="222" mass="25051">MSNRRARNPSSAMRLARAVLTEIPSLRRVPPRPSPSPGPVDRADVGHMWPSPGQQELILSTFRTWGASLWLIVERFLCCLGRFGPSFPMVPILSQSLNPNPLRPFCAFRPSTTSDWRVLNPEQGIVTPELKSKLSMKLPRKTSPWCVPSSYLGIPVRCRLGRYFPMIQHAFTFARVCHSSFYTNHPTHCMVSFDSERSIVGGPVLLTWQPGHLPTYLPFLGR</sequence>
<dbReference type="Proteomes" id="UP000717696">
    <property type="component" value="Unassembled WGS sequence"/>
</dbReference>
<comment type="caution">
    <text evidence="1">The sequence shown here is derived from an EMBL/GenBank/DDBJ whole genome shotgun (WGS) entry which is preliminary data.</text>
</comment>
<accession>A0A9P9J9S9</accession>
<organism evidence="1 2">
    <name type="scientific">Dactylonectria estremocensis</name>
    <dbReference type="NCBI Taxonomy" id="1079267"/>
    <lineage>
        <taxon>Eukaryota</taxon>
        <taxon>Fungi</taxon>
        <taxon>Dikarya</taxon>
        <taxon>Ascomycota</taxon>
        <taxon>Pezizomycotina</taxon>
        <taxon>Sordariomycetes</taxon>
        <taxon>Hypocreomycetidae</taxon>
        <taxon>Hypocreales</taxon>
        <taxon>Nectriaceae</taxon>
        <taxon>Dactylonectria</taxon>
    </lineage>
</organism>
<evidence type="ECO:0000313" key="2">
    <source>
        <dbReference type="Proteomes" id="UP000717696"/>
    </source>
</evidence>
<dbReference type="AlphaFoldDB" id="A0A9P9J9S9"/>
<gene>
    <name evidence="1" type="ORF">B0J13DRAFT_175945</name>
</gene>
<proteinExistence type="predicted"/>
<protein>
    <submittedName>
        <fullName evidence="1">Uncharacterized protein</fullName>
    </submittedName>
</protein>
<reference evidence="1" key="1">
    <citation type="journal article" date="2021" name="Nat. Commun.">
        <title>Genetic determinants of endophytism in the Arabidopsis root mycobiome.</title>
        <authorList>
            <person name="Mesny F."/>
            <person name="Miyauchi S."/>
            <person name="Thiergart T."/>
            <person name="Pickel B."/>
            <person name="Atanasova L."/>
            <person name="Karlsson M."/>
            <person name="Huettel B."/>
            <person name="Barry K.W."/>
            <person name="Haridas S."/>
            <person name="Chen C."/>
            <person name="Bauer D."/>
            <person name="Andreopoulos W."/>
            <person name="Pangilinan J."/>
            <person name="LaButti K."/>
            <person name="Riley R."/>
            <person name="Lipzen A."/>
            <person name="Clum A."/>
            <person name="Drula E."/>
            <person name="Henrissat B."/>
            <person name="Kohler A."/>
            <person name="Grigoriev I.V."/>
            <person name="Martin F.M."/>
            <person name="Hacquard S."/>
        </authorList>
    </citation>
    <scope>NUCLEOTIDE SEQUENCE</scope>
    <source>
        <strain evidence="1">MPI-CAGE-AT-0021</strain>
    </source>
</reference>
<keyword evidence="2" id="KW-1185">Reference proteome</keyword>
<evidence type="ECO:0000313" key="1">
    <source>
        <dbReference type="EMBL" id="KAH7157667.1"/>
    </source>
</evidence>
<dbReference type="EMBL" id="JAGMUU010000003">
    <property type="protein sequence ID" value="KAH7157667.1"/>
    <property type="molecule type" value="Genomic_DNA"/>
</dbReference>